<dbReference type="PANTHER" id="PTHR31157:SF1">
    <property type="entry name" value="SCP DOMAIN-CONTAINING PROTEIN"/>
    <property type="match status" value="1"/>
</dbReference>
<feature type="domain" description="SCP" evidence="1">
    <location>
        <begin position="241"/>
        <end position="353"/>
    </location>
</feature>
<gene>
    <name evidence="3" type="ORF">FG383_05950</name>
</gene>
<dbReference type="AlphaFoldDB" id="A0A544TIU5"/>
<keyword evidence="3" id="KW-0378">Hydrolase</keyword>
<evidence type="ECO:0000259" key="1">
    <source>
        <dbReference type="Pfam" id="PF00188"/>
    </source>
</evidence>
<evidence type="ECO:0000259" key="2">
    <source>
        <dbReference type="Pfam" id="PF14504"/>
    </source>
</evidence>
<evidence type="ECO:0000313" key="3">
    <source>
        <dbReference type="EMBL" id="TQR17298.1"/>
    </source>
</evidence>
<proteinExistence type="predicted"/>
<comment type="caution">
    <text evidence="3">The sequence shown here is derived from an EMBL/GenBank/DDBJ whole genome shotgun (WGS) entry which is preliminary data.</text>
</comment>
<dbReference type="Pfam" id="PF14504">
    <property type="entry name" value="CAP_assoc_N"/>
    <property type="match status" value="1"/>
</dbReference>
<dbReference type="RefSeq" id="WP_142605921.1">
    <property type="nucleotide sequence ID" value="NZ_VDGG01000009.1"/>
</dbReference>
<keyword evidence="3" id="KW-0645">Protease</keyword>
<evidence type="ECO:0000313" key="4">
    <source>
        <dbReference type="Proteomes" id="UP000318937"/>
    </source>
</evidence>
<accession>A0A544TIU5</accession>
<dbReference type="EMBL" id="VDGG01000009">
    <property type="protein sequence ID" value="TQR17298.1"/>
    <property type="molecule type" value="Genomic_DNA"/>
</dbReference>
<protein>
    <submittedName>
        <fullName evidence="3">Serine protease</fullName>
    </submittedName>
</protein>
<reference evidence="3 4" key="1">
    <citation type="submission" date="2019-05" db="EMBL/GenBank/DDBJ databases">
        <title>Psychrobacillus vulpis sp. nov., a new species isolated from feces of a red fox that inhabits in The Tablas de Daimiel Natural Park, Albacete, Spain.</title>
        <authorList>
            <person name="Rodriguez M."/>
            <person name="Reina J.C."/>
            <person name="Bejar V."/>
            <person name="Llamas I."/>
        </authorList>
    </citation>
    <scope>NUCLEOTIDE SEQUENCE [LARGE SCALE GENOMIC DNA]</scope>
    <source>
        <strain evidence="3 4">NHI-2</strain>
    </source>
</reference>
<dbReference type="GO" id="GO:0008233">
    <property type="term" value="F:peptidase activity"/>
    <property type="evidence" value="ECO:0007669"/>
    <property type="project" value="UniProtKB-KW"/>
</dbReference>
<dbReference type="PANTHER" id="PTHR31157">
    <property type="entry name" value="SCP DOMAIN-CONTAINING PROTEIN"/>
    <property type="match status" value="1"/>
</dbReference>
<keyword evidence="4" id="KW-1185">Reference proteome</keyword>
<dbReference type="SUPFAM" id="SSF55797">
    <property type="entry name" value="PR-1-like"/>
    <property type="match status" value="1"/>
</dbReference>
<organism evidence="3 4">
    <name type="scientific">Psychrobacillus soli</name>
    <dbReference type="NCBI Taxonomy" id="1543965"/>
    <lineage>
        <taxon>Bacteria</taxon>
        <taxon>Bacillati</taxon>
        <taxon>Bacillota</taxon>
        <taxon>Bacilli</taxon>
        <taxon>Bacillales</taxon>
        <taxon>Bacillaceae</taxon>
        <taxon>Psychrobacillus</taxon>
    </lineage>
</organism>
<name>A0A544TIU5_9BACI</name>
<dbReference type="CDD" id="cd05379">
    <property type="entry name" value="CAP_bacterial"/>
    <property type="match status" value="1"/>
</dbReference>
<dbReference type="GO" id="GO:0006508">
    <property type="term" value="P:proteolysis"/>
    <property type="evidence" value="ECO:0007669"/>
    <property type="project" value="UniProtKB-KW"/>
</dbReference>
<dbReference type="InterPro" id="IPR035940">
    <property type="entry name" value="CAP_sf"/>
</dbReference>
<dbReference type="InterPro" id="IPR029410">
    <property type="entry name" value="CAP_assoc"/>
</dbReference>
<dbReference type="Pfam" id="PF00188">
    <property type="entry name" value="CAP"/>
    <property type="match status" value="1"/>
</dbReference>
<dbReference type="InterPro" id="IPR014044">
    <property type="entry name" value="CAP_dom"/>
</dbReference>
<dbReference type="Gene3D" id="3.40.33.10">
    <property type="entry name" value="CAP"/>
    <property type="match status" value="1"/>
</dbReference>
<dbReference type="OrthoDB" id="9783944at2"/>
<dbReference type="Proteomes" id="UP000318937">
    <property type="component" value="Unassembled WGS sequence"/>
</dbReference>
<feature type="domain" description="CAP-associated" evidence="2">
    <location>
        <begin position="87"/>
        <end position="221"/>
    </location>
</feature>
<sequence length="360" mass="41375">MKTIGWLLLLVLAIFFSRPLWEEHATEYVDLTFLEPVDEWIDSIEVMHYLNEAKAYWKEIKEEPATDISSNQQTIPGEGIELDQITIGMKKSDIEKIHGNAKRVSLNEYNLVWHTYHENYQNFMMISYDNKNTVNAMFTNQPSDSSFLGLSMDSTREEVLAKLGEPIKKLKKGNIIYILPDAGEYDLFLIDHNYVTFFYDLHENNTITAIQIMKESVEKNHTTTFGEPSEELKTGFEFQLFDLTNSARVSRGLSILTYDEAVSNTARKHSEDMAIHNYFSHENLKGKSPFDRLEDDGLTFSHAGENLAYGQTSSIFAHEGLMNSMGHRKNILNTDYRNLGVGTAFNEDATPYYTENFFSK</sequence>